<feature type="region of interest" description="Disordered" evidence="1">
    <location>
        <begin position="1"/>
        <end position="88"/>
    </location>
</feature>
<reference evidence="2" key="1">
    <citation type="journal article" date="2019" name="Environ. Microbiol.">
        <title>Fungal ecological strategies reflected in gene transcription - a case study of two litter decomposers.</title>
        <authorList>
            <person name="Barbi F."/>
            <person name="Kohler A."/>
            <person name="Barry K."/>
            <person name="Baskaran P."/>
            <person name="Daum C."/>
            <person name="Fauchery L."/>
            <person name="Ihrmark K."/>
            <person name="Kuo A."/>
            <person name="LaButti K."/>
            <person name="Lipzen A."/>
            <person name="Morin E."/>
            <person name="Grigoriev I.V."/>
            <person name="Henrissat B."/>
            <person name="Lindahl B."/>
            <person name="Martin F."/>
        </authorList>
    </citation>
    <scope>NUCLEOTIDE SEQUENCE</scope>
    <source>
        <strain evidence="2">JB14</strain>
    </source>
</reference>
<feature type="compositionally biased region" description="Basic residues" evidence="1">
    <location>
        <begin position="72"/>
        <end position="81"/>
    </location>
</feature>
<feature type="compositionally biased region" description="Polar residues" evidence="1">
    <location>
        <begin position="34"/>
        <end position="46"/>
    </location>
</feature>
<accession>A0A6A4I8G4</accession>
<feature type="compositionally biased region" description="Basic and acidic residues" evidence="1">
    <location>
        <begin position="8"/>
        <end position="23"/>
    </location>
</feature>
<name>A0A6A4I8G4_9AGAR</name>
<evidence type="ECO:0000256" key="1">
    <source>
        <dbReference type="SAM" id="MobiDB-lite"/>
    </source>
</evidence>
<gene>
    <name evidence="2" type="ORF">BT96DRAFT_915490</name>
</gene>
<protein>
    <submittedName>
        <fullName evidence="2">Uncharacterized protein</fullName>
    </submittedName>
</protein>
<dbReference type="OrthoDB" id="5153521at2759"/>
<evidence type="ECO:0000313" key="2">
    <source>
        <dbReference type="EMBL" id="KAE9406260.1"/>
    </source>
</evidence>
<keyword evidence="3" id="KW-1185">Reference proteome</keyword>
<dbReference type="EMBL" id="ML769403">
    <property type="protein sequence ID" value="KAE9406260.1"/>
    <property type="molecule type" value="Genomic_DNA"/>
</dbReference>
<dbReference type="Proteomes" id="UP000799118">
    <property type="component" value="Unassembled WGS sequence"/>
</dbReference>
<dbReference type="AlphaFoldDB" id="A0A6A4I8G4"/>
<organism evidence="2 3">
    <name type="scientific">Gymnopus androsaceus JB14</name>
    <dbReference type="NCBI Taxonomy" id="1447944"/>
    <lineage>
        <taxon>Eukaryota</taxon>
        <taxon>Fungi</taxon>
        <taxon>Dikarya</taxon>
        <taxon>Basidiomycota</taxon>
        <taxon>Agaricomycotina</taxon>
        <taxon>Agaricomycetes</taxon>
        <taxon>Agaricomycetidae</taxon>
        <taxon>Agaricales</taxon>
        <taxon>Marasmiineae</taxon>
        <taxon>Omphalotaceae</taxon>
        <taxon>Gymnopus</taxon>
    </lineage>
</organism>
<evidence type="ECO:0000313" key="3">
    <source>
        <dbReference type="Proteomes" id="UP000799118"/>
    </source>
</evidence>
<sequence length="211" mass="23873">MAAAGDVQFERDIRSASRPFKRDRDHRKKWSMGMSPSSGVHLSSVTLEPEGGSESQRNKVVPMKQYSQMTSRSHKSNRNRIPKASTSRVRDDQIRIFGRLTRKADSHFEIQSHTSILLCKALLENNTATGMDGFLISNYDSSSSRGAVDLGDLVEHAERKWESIQTERIVKDEYEVLDNEGETTVLRVSKGTKGKRRNTVIQEDDDGFELI</sequence>
<proteinExistence type="predicted"/>